<dbReference type="Proteomes" id="UP000245778">
    <property type="component" value="Unassembled WGS sequence"/>
</dbReference>
<evidence type="ECO:0000313" key="3">
    <source>
        <dbReference type="Proteomes" id="UP000245778"/>
    </source>
</evidence>
<dbReference type="InterPro" id="IPR021139">
    <property type="entry name" value="NYN"/>
</dbReference>
<dbReference type="Pfam" id="PF01936">
    <property type="entry name" value="NYN"/>
    <property type="match status" value="1"/>
</dbReference>
<protein>
    <submittedName>
        <fullName evidence="2">Uncharacterized LabA/DUF88 family protein</fullName>
    </submittedName>
</protein>
<proteinExistence type="predicted"/>
<dbReference type="RefSeq" id="WP_165366581.1">
    <property type="nucleotide sequence ID" value="NZ_CP011524.1"/>
</dbReference>
<sequence length="261" mass="30642">MTIFERLFRRMGQKPRAVVFVDYEHWYYSYKKLYHMEPDLRGWYDELARTYEIAELMFFGAFAQADLKYEAPKIRALTNTIIATDNKSPFHKKDMTDFIMLDYIYQRELENDRNEVYVIFTGDGHFQSVVRYLTQKRHKTVVVYGVREAFSRQLQAAATNAVQLPAEGTVIAACYRLIVDNFNYIAEHPEKRIIPTFQNTVAAVARHSGMGEQIVHAALQQMLDLGYVRRGDYRVEFNRTIKALSPDWEKLHTAGLWEYPV</sequence>
<dbReference type="GeneID" id="93228772"/>
<dbReference type="AlphaFoldDB" id="A0A2U1CBZ1"/>
<accession>A0A2U1CBZ1</accession>
<name>A0A2U1CBZ1_9FIRM</name>
<gene>
    <name evidence="2" type="ORF">C7373_10425</name>
</gene>
<organism evidence="2 3">
    <name type="scientific">Intestinimonas butyriciproducens</name>
    <dbReference type="NCBI Taxonomy" id="1297617"/>
    <lineage>
        <taxon>Bacteria</taxon>
        <taxon>Bacillati</taxon>
        <taxon>Bacillota</taxon>
        <taxon>Clostridia</taxon>
        <taxon>Eubacteriales</taxon>
        <taxon>Intestinimonas</taxon>
    </lineage>
</organism>
<reference evidence="2 3" key="1">
    <citation type="submission" date="2018-04" db="EMBL/GenBank/DDBJ databases">
        <title>Genomic Encyclopedia of Type Strains, Phase IV (KMG-IV): sequencing the most valuable type-strain genomes for metagenomic binning, comparative biology and taxonomic classification.</title>
        <authorList>
            <person name="Goeker M."/>
        </authorList>
    </citation>
    <scope>NUCLEOTIDE SEQUENCE [LARGE SCALE GENOMIC DNA]</scope>
    <source>
        <strain evidence="2 3">DSM 26588</strain>
    </source>
</reference>
<dbReference type="EMBL" id="QEKK01000004">
    <property type="protein sequence ID" value="PVY58432.1"/>
    <property type="molecule type" value="Genomic_DNA"/>
</dbReference>
<evidence type="ECO:0000259" key="1">
    <source>
        <dbReference type="Pfam" id="PF01936"/>
    </source>
</evidence>
<dbReference type="Gene3D" id="3.40.50.1010">
    <property type="entry name" value="5'-nuclease"/>
    <property type="match status" value="1"/>
</dbReference>
<comment type="caution">
    <text evidence="2">The sequence shown here is derived from an EMBL/GenBank/DDBJ whole genome shotgun (WGS) entry which is preliminary data.</text>
</comment>
<feature type="domain" description="NYN" evidence="1">
    <location>
        <begin position="16"/>
        <end position="162"/>
    </location>
</feature>
<dbReference type="GO" id="GO:0004540">
    <property type="term" value="F:RNA nuclease activity"/>
    <property type="evidence" value="ECO:0007669"/>
    <property type="project" value="InterPro"/>
</dbReference>
<evidence type="ECO:0000313" key="2">
    <source>
        <dbReference type="EMBL" id="PVY58432.1"/>
    </source>
</evidence>